<dbReference type="EMBL" id="JAVRFH010000039">
    <property type="protein sequence ID" value="MDT0614382.1"/>
    <property type="molecule type" value="Genomic_DNA"/>
</dbReference>
<dbReference type="Proteomes" id="UP001180724">
    <property type="component" value="Unassembled WGS sequence"/>
</dbReference>
<keyword evidence="2" id="KW-0813">Transport</keyword>
<name>A0ABU3AW12_9ACTN</name>
<dbReference type="InterPro" id="IPR017871">
    <property type="entry name" value="ABC_transporter-like_CS"/>
</dbReference>
<accession>A0ABU3AW12</accession>
<organism evidence="6 7">
    <name type="scientific">Streptomyces lancefieldiae</name>
    <dbReference type="NCBI Taxonomy" id="3075520"/>
    <lineage>
        <taxon>Bacteria</taxon>
        <taxon>Bacillati</taxon>
        <taxon>Actinomycetota</taxon>
        <taxon>Actinomycetes</taxon>
        <taxon>Kitasatosporales</taxon>
        <taxon>Streptomycetaceae</taxon>
        <taxon>Streptomyces</taxon>
    </lineage>
</organism>
<dbReference type="InterPro" id="IPR050153">
    <property type="entry name" value="Metal_Ion_Import_ABC"/>
</dbReference>
<keyword evidence="3" id="KW-0547">Nucleotide-binding</keyword>
<dbReference type="SMART" id="SM00382">
    <property type="entry name" value="AAA"/>
    <property type="match status" value="1"/>
</dbReference>
<evidence type="ECO:0000256" key="4">
    <source>
        <dbReference type="ARBA" id="ARBA00022840"/>
    </source>
</evidence>
<dbReference type="SUPFAM" id="SSF52540">
    <property type="entry name" value="P-loop containing nucleoside triphosphate hydrolases"/>
    <property type="match status" value="1"/>
</dbReference>
<evidence type="ECO:0000256" key="2">
    <source>
        <dbReference type="ARBA" id="ARBA00022448"/>
    </source>
</evidence>
<protein>
    <submittedName>
        <fullName evidence="6">Zinc ABC transporter ATP-binding protein AztA</fullName>
    </submittedName>
</protein>
<dbReference type="NCBIfam" id="NF040873">
    <property type="entry name" value="AztA"/>
    <property type="match status" value="1"/>
</dbReference>
<sequence>MTIMFNKQRPMPPGDLPRNERVRFSDLDAGYPGRPVLRQLSACIPALAMTALVGPNGSGKSTLLGVLAGVIDATSGQLRYAEGRPPAFVPQRGAVGDALPLTARQTVEMGRWGERGPWRRLTRQDRTVVDSAMERLGVADLADRQLGELSGGQRQRVLIAQGLAQQSDLLLLDEPTTGLDPEARERITALLTELVADGTTVVQATHDLEAARSADACLLLSDGRLVGQGPPEYVLTPTALSRIWQPA</sequence>
<dbReference type="Gene3D" id="3.40.50.300">
    <property type="entry name" value="P-loop containing nucleotide triphosphate hydrolases"/>
    <property type="match status" value="1"/>
</dbReference>
<dbReference type="GO" id="GO:0005524">
    <property type="term" value="F:ATP binding"/>
    <property type="evidence" value="ECO:0007669"/>
    <property type="project" value="UniProtKB-KW"/>
</dbReference>
<keyword evidence="4 6" id="KW-0067">ATP-binding</keyword>
<evidence type="ECO:0000259" key="5">
    <source>
        <dbReference type="PROSITE" id="PS50893"/>
    </source>
</evidence>
<dbReference type="PROSITE" id="PS00211">
    <property type="entry name" value="ABC_TRANSPORTER_1"/>
    <property type="match status" value="1"/>
</dbReference>
<dbReference type="Pfam" id="PF00005">
    <property type="entry name" value="ABC_tran"/>
    <property type="match status" value="1"/>
</dbReference>
<dbReference type="PANTHER" id="PTHR42734:SF5">
    <property type="entry name" value="IRON TRANSPORT SYSTEM ATP-BINDING PROTEIN HI_0361-RELATED"/>
    <property type="match status" value="1"/>
</dbReference>
<evidence type="ECO:0000313" key="7">
    <source>
        <dbReference type="Proteomes" id="UP001180724"/>
    </source>
</evidence>
<dbReference type="RefSeq" id="WP_311579097.1">
    <property type="nucleotide sequence ID" value="NZ_JAVRFH010000039.1"/>
</dbReference>
<evidence type="ECO:0000313" key="6">
    <source>
        <dbReference type="EMBL" id="MDT0614382.1"/>
    </source>
</evidence>
<dbReference type="InterPro" id="IPR003593">
    <property type="entry name" value="AAA+_ATPase"/>
</dbReference>
<proteinExistence type="inferred from homology"/>
<comment type="similarity">
    <text evidence="1">Belongs to the ABC transporter superfamily.</text>
</comment>
<reference evidence="6" key="1">
    <citation type="submission" date="2024-05" db="EMBL/GenBank/DDBJ databases">
        <title>30 novel species of actinomycetes from the DSMZ collection.</title>
        <authorList>
            <person name="Nouioui I."/>
        </authorList>
    </citation>
    <scope>NUCLEOTIDE SEQUENCE</scope>
    <source>
        <strain evidence="6">DSM 40712</strain>
    </source>
</reference>
<dbReference type="InterPro" id="IPR003439">
    <property type="entry name" value="ABC_transporter-like_ATP-bd"/>
</dbReference>
<dbReference type="PANTHER" id="PTHR42734">
    <property type="entry name" value="METAL TRANSPORT SYSTEM ATP-BINDING PROTEIN TM_0124-RELATED"/>
    <property type="match status" value="1"/>
</dbReference>
<dbReference type="PROSITE" id="PS50893">
    <property type="entry name" value="ABC_TRANSPORTER_2"/>
    <property type="match status" value="1"/>
</dbReference>
<evidence type="ECO:0000256" key="3">
    <source>
        <dbReference type="ARBA" id="ARBA00022741"/>
    </source>
</evidence>
<keyword evidence="7" id="KW-1185">Reference proteome</keyword>
<comment type="caution">
    <text evidence="6">The sequence shown here is derived from an EMBL/GenBank/DDBJ whole genome shotgun (WGS) entry which is preliminary data.</text>
</comment>
<gene>
    <name evidence="6" type="primary">aztA</name>
    <name evidence="6" type="ORF">RM812_29845</name>
</gene>
<evidence type="ECO:0000256" key="1">
    <source>
        <dbReference type="ARBA" id="ARBA00005417"/>
    </source>
</evidence>
<feature type="domain" description="ABC transporter" evidence="5">
    <location>
        <begin position="22"/>
        <end position="247"/>
    </location>
</feature>
<dbReference type="InterPro" id="IPR047748">
    <property type="entry name" value="AztA-like"/>
</dbReference>
<dbReference type="InterPro" id="IPR027417">
    <property type="entry name" value="P-loop_NTPase"/>
</dbReference>